<reference evidence="1 2" key="1">
    <citation type="journal article" date="2016" name="Proc. Natl. Acad. Sci. U.S.A.">
        <title>Lipid metabolic changes in an early divergent fungus govern the establishment of a mutualistic symbiosis with endobacteria.</title>
        <authorList>
            <person name="Lastovetsky O.A."/>
            <person name="Gaspar M.L."/>
            <person name="Mondo S.J."/>
            <person name="LaButti K.M."/>
            <person name="Sandor L."/>
            <person name="Grigoriev I.V."/>
            <person name="Henry S.A."/>
            <person name="Pawlowska T.E."/>
        </authorList>
    </citation>
    <scope>NUCLEOTIDE SEQUENCE [LARGE SCALE GENOMIC DNA]</scope>
    <source>
        <strain evidence="1 2">ATCC 11559</strain>
    </source>
</reference>
<organism evidence="1 2">
    <name type="scientific">Rhizopus microsporus</name>
    <dbReference type="NCBI Taxonomy" id="58291"/>
    <lineage>
        <taxon>Eukaryota</taxon>
        <taxon>Fungi</taxon>
        <taxon>Fungi incertae sedis</taxon>
        <taxon>Mucoromycota</taxon>
        <taxon>Mucoromycotina</taxon>
        <taxon>Mucoromycetes</taxon>
        <taxon>Mucorales</taxon>
        <taxon>Mucorineae</taxon>
        <taxon>Rhizopodaceae</taxon>
        <taxon>Rhizopus</taxon>
    </lineage>
</organism>
<evidence type="ECO:0000313" key="2">
    <source>
        <dbReference type="Proteomes" id="UP000242381"/>
    </source>
</evidence>
<gene>
    <name evidence="1" type="ORF">BCV71DRAFT_240101</name>
</gene>
<evidence type="ECO:0000313" key="1">
    <source>
        <dbReference type="EMBL" id="ORE12466.1"/>
    </source>
</evidence>
<protein>
    <submittedName>
        <fullName evidence="1">Uncharacterized protein</fullName>
    </submittedName>
</protein>
<dbReference type="AlphaFoldDB" id="A0A1X0RKE6"/>
<name>A0A1X0RKE6_RHIZD</name>
<accession>A0A1X0RKE6</accession>
<dbReference type="EMBL" id="KV921660">
    <property type="protein sequence ID" value="ORE12466.1"/>
    <property type="molecule type" value="Genomic_DNA"/>
</dbReference>
<dbReference type="Proteomes" id="UP000242381">
    <property type="component" value="Unassembled WGS sequence"/>
</dbReference>
<sequence length="323" mass="37866">MAGDVQRQIIRKCKLSSLLNQHYKQHRQVARKIAEEYSILRRDTMNLALYCVCFWVENGFRDDTAYPDLMSERFWSHCYRAVARDEGHVARSVTFSQYPYDIPEIDELHGYLATSYYKCCYKRCMNAGYPIPANLLVQQFNVDTSQYYLDLMPITAFCDNYNEVSKEALWEHVFNIDHLQENRQRKQNSVNTNNEKTKLHWSTVFHLTDTWCLFYSRRKLLSTKKLIAHHLYVDFRDLVTAVDVSHEHIINKQTTKGHTFSISNGDYRVRSGLAWATQVELNRRCQYGSDGIQKWYDLIPSPNVTGCSGILSYVQIISISHVQ</sequence>
<proteinExistence type="predicted"/>